<evidence type="ECO:0000256" key="1">
    <source>
        <dbReference type="SAM" id="Phobius"/>
    </source>
</evidence>
<proteinExistence type="predicted"/>
<keyword evidence="2" id="KW-0732">Signal</keyword>
<feature type="transmembrane region" description="Helical" evidence="1">
    <location>
        <begin position="336"/>
        <end position="354"/>
    </location>
</feature>
<dbReference type="InterPro" id="IPR012340">
    <property type="entry name" value="NA-bd_OB-fold"/>
</dbReference>
<organism evidence="5 6">
    <name type="scientific">Candidatus Comchoanobacter bicostacola</name>
    <dbReference type="NCBI Taxonomy" id="2919598"/>
    <lineage>
        <taxon>Bacteria</taxon>
        <taxon>Pseudomonadati</taxon>
        <taxon>Pseudomonadota</taxon>
        <taxon>Gammaproteobacteria</taxon>
        <taxon>Candidatus Comchoanobacterales</taxon>
        <taxon>Candidatus Comchoanobacteraceae</taxon>
        <taxon>Candidatus Comchoanobacter</taxon>
    </lineage>
</organism>
<keyword evidence="1" id="KW-0812">Transmembrane</keyword>
<evidence type="ECO:0000259" key="4">
    <source>
        <dbReference type="Pfam" id="PF25145"/>
    </source>
</evidence>
<dbReference type="RefSeq" id="WP_258568148.1">
    <property type="nucleotide sequence ID" value="NZ_CP092900.1"/>
</dbReference>
<dbReference type="InterPro" id="IPR056739">
    <property type="entry name" value="NfeD_membrane"/>
</dbReference>
<dbReference type="Gene3D" id="3.90.226.10">
    <property type="entry name" value="2-enoyl-CoA Hydratase, Chain A, domain 1"/>
    <property type="match status" value="1"/>
</dbReference>
<dbReference type="InterPro" id="IPR029045">
    <property type="entry name" value="ClpP/crotonase-like_dom_sf"/>
</dbReference>
<dbReference type="Pfam" id="PF24961">
    <property type="entry name" value="NfeD_membrane"/>
    <property type="match status" value="1"/>
</dbReference>
<keyword evidence="6" id="KW-1185">Reference proteome</keyword>
<feature type="transmembrane region" description="Helical" evidence="1">
    <location>
        <begin position="285"/>
        <end position="304"/>
    </location>
</feature>
<dbReference type="PANTHER" id="PTHR33507">
    <property type="entry name" value="INNER MEMBRANE PROTEIN YBBJ"/>
    <property type="match status" value="1"/>
</dbReference>
<keyword evidence="1" id="KW-0472">Membrane</keyword>
<sequence>MIHFLQRMALLAVCIASSLSIANTAYFIEVDGAITPPTLSFIEESIATAKQDNATCLIIVLNTPGGLLNTTRDIIEAILSSPVPVVTYVHPQGARAASAGTFILYGSHLAAMSPGTHLGSATPISLGGDDQQQGPAASKKIMNDTLAYIESLANYHDRDVKFGQQAVKEAISITDQTALKRGVIEVIASDLNELLLKIDNQRVRMTDDYIRLDTKDATLKQLEPSTKNRILSTISDPTIAYLMLMAGIYGLLIEFFNPGSVVPGTIGAVCLLIASYSLQILPINYAGIGLILLGFTFLTAEAFIPSFGILGLAGIISILVGAFFVLQAPVWAIPNLWVFGLSLAALILGFTWLVKISLRAHLNKPVSGTESLLNSTVTVLRIMPQHLEVRAQGEVWRAKMRGNTEINTGDTATVIATDGLTLILIKQEHNHE</sequence>
<dbReference type="Gene3D" id="2.40.50.140">
    <property type="entry name" value="Nucleic acid-binding proteins"/>
    <property type="match status" value="1"/>
</dbReference>
<evidence type="ECO:0000313" key="5">
    <source>
        <dbReference type="EMBL" id="UTC24365.1"/>
    </source>
</evidence>
<evidence type="ECO:0000256" key="2">
    <source>
        <dbReference type="SAM" id="SignalP"/>
    </source>
</evidence>
<protein>
    <submittedName>
        <fullName evidence="5">Nodulation protein NfeD</fullName>
    </submittedName>
</protein>
<reference evidence="5 6" key="1">
    <citation type="journal article" date="2022" name="Nat. Microbiol.">
        <title>The microbiome of a bacterivorous marine choanoflagellate contains a resource-demanding obligate bacterial associate.</title>
        <authorList>
            <person name="Needham D.M."/>
            <person name="Poirier C."/>
            <person name="Bachy C."/>
            <person name="George E.E."/>
            <person name="Wilken S."/>
            <person name="Yung C.C.M."/>
            <person name="Limardo A.J."/>
            <person name="Morando M."/>
            <person name="Sudek L."/>
            <person name="Malmstrom R.R."/>
            <person name="Keeling P.J."/>
            <person name="Santoro A.E."/>
            <person name="Worden A.Z."/>
        </authorList>
    </citation>
    <scope>NUCLEOTIDE SEQUENCE [LARGE SCALE GENOMIC DNA]</scope>
    <source>
        <strain evidence="5 6">Comchoano-1</strain>
    </source>
</reference>
<dbReference type="EMBL" id="CP092900">
    <property type="protein sequence ID" value="UTC24365.1"/>
    <property type="molecule type" value="Genomic_DNA"/>
</dbReference>
<dbReference type="CDD" id="cd07020">
    <property type="entry name" value="Clp_protease_NfeD_1"/>
    <property type="match status" value="1"/>
</dbReference>
<dbReference type="InterPro" id="IPR052165">
    <property type="entry name" value="Membrane_assoc_protease"/>
</dbReference>
<dbReference type="SUPFAM" id="SSF141322">
    <property type="entry name" value="NfeD domain-like"/>
    <property type="match status" value="1"/>
</dbReference>
<name>A0ABY5DJI8_9GAMM</name>
<feature type="signal peptide" evidence="2">
    <location>
        <begin position="1"/>
        <end position="22"/>
    </location>
</feature>
<dbReference type="PANTHER" id="PTHR33507:SF4">
    <property type="entry name" value="NODULATION COMPETITIVENESS PROTEIN NFED"/>
    <property type="match status" value="1"/>
</dbReference>
<feature type="transmembrane region" description="Helical" evidence="1">
    <location>
        <begin position="309"/>
        <end position="330"/>
    </location>
</feature>
<feature type="domain" description="NfeD1b N-terminal" evidence="4">
    <location>
        <begin position="26"/>
        <end position="183"/>
    </location>
</feature>
<keyword evidence="1" id="KW-1133">Transmembrane helix</keyword>
<evidence type="ECO:0000259" key="3">
    <source>
        <dbReference type="Pfam" id="PF24961"/>
    </source>
</evidence>
<feature type="chain" id="PRO_5046761377" evidence="2">
    <location>
        <begin position="23"/>
        <end position="432"/>
    </location>
</feature>
<feature type="domain" description="NfeD integral membrane" evidence="3">
    <location>
        <begin position="238"/>
        <end position="354"/>
    </location>
</feature>
<dbReference type="Proteomes" id="UP001055955">
    <property type="component" value="Chromosome"/>
</dbReference>
<gene>
    <name evidence="5" type="ORF">MMH89_03925</name>
</gene>
<dbReference type="SUPFAM" id="SSF52096">
    <property type="entry name" value="ClpP/crotonase"/>
    <property type="match status" value="1"/>
</dbReference>
<evidence type="ECO:0000313" key="6">
    <source>
        <dbReference type="Proteomes" id="UP001055955"/>
    </source>
</evidence>
<dbReference type="Pfam" id="PF25145">
    <property type="entry name" value="NfeD1b_N"/>
    <property type="match status" value="1"/>
</dbReference>
<feature type="transmembrane region" description="Helical" evidence="1">
    <location>
        <begin position="261"/>
        <end position="279"/>
    </location>
</feature>
<accession>A0ABY5DJI8</accession>
<dbReference type="InterPro" id="IPR056738">
    <property type="entry name" value="NfeD1b_N"/>
</dbReference>